<dbReference type="InterPro" id="IPR015797">
    <property type="entry name" value="NUDIX_hydrolase-like_dom_sf"/>
</dbReference>
<evidence type="ECO:0000259" key="1">
    <source>
        <dbReference type="PROSITE" id="PS51462"/>
    </source>
</evidence>
<evidence type="ECO:0000313" key="2">
    <source>
        <dbReference type="EMBL" id="OGL89260.1"/>
    </source>
</evidence>
<dbReference type="Proteomes" id="UP000176678">
    <property type="component" value="Unassembled WGS sequence"/>
</dbReference>
<dbReference type="EMBL" id="MGES01000010">
    <property type="protein sequence ID" value="OGL89260.1"/>
    <property type="molecule type" value="Genomic_DNA"/>
</dbReference>
<dbReference type="STRING" id="1802410.A3H75_00940"/>
<dbReference type="AlphaFoldDB" id="A0A1F7VFE6"/>
<comment type="caution">
    <text evidence="2">The sequence shown here is derived from an EMBL/GenBank/DDBJ whole genome shotgun (WGS) entry which is preliminary data.</text>
</comment>
<proteinExistence type="predicted"/>
<reference evidence="2 3" key="1">
    <citation type="journal article" date="2016" name="Nat. Commun.">
        <title>Thousands of microbial genomes shed light on interconnected biogeochemical processes in an aquifer system.</title>
        <authorList>
            <person name="Anantharaman K."/>
            <person name="Brown C.T."/>
            <person name="Hug L.A."/>
            <person name="Sharon I."/>
            <person name="Castelle C.J."/>
            <person name="Probst A.J."/>
            <person name="Thomas B.C."/>
            <person name="Singh A."/>
            <person name="Wilkins M.J."/>
            <person name="Karaoz U."/>
            <person name="Brodie E.L."/>
            <person name="Williams K.H."/>
            <person name="Hubbard S.S."/>
            <person name="Banfield J.F."/>
        </authorList>
    </citation>
    <scope>NUCLEOTIDE SEQUENCE [LARGE SCALE GENOMIC DNA]</scope>
</reference>
<dbReference type="PROSITE" id="PS51462">
    <property type="entry name" value="NUDIX"/>
    <property type="match status" value="1"/>
</dbReference>
<accession>A0A1F7VFE6</accession>
<dbReference type="Pfam" id="PF00293">
    <property type="entry name" value="NUDIX"/>
    <property type="match status" value="1"/>
</dbReference>
<dbReference type="Gene3D" id="3.90.79.10">
    <property type="entry name" value="Nucleoside Triphosphate Pyrophosphohydrolase"/>
    <property type="match status" value="1"/>
</dbReference>
<protein>
    <recommendedName>
        <fullName evidence="1">Nudix hydrolase domain-containing protein</fullName>
    </recommendedName>
</protein>
<dbReference type="InterPro" id="IPR000086">
    <property type="entry name" value="NUDIX_hydrolase_dom"/>
</dbReference>
<gene>
    <name evidence="2" type="ORF">A3H75_00940</name>
</gene>
<organism evidence="2 3">
    <name type="scientific">Candidatus Uhrbacteria bacterium RIFCSPLOWO2_02_FULL_51_9</name>
    <dbReference type="NCBI Taxonomy" id="1802410"/>
    <lineage>
        <taxon>Bacteria</taxon>
        <taxon>Candidatus Uhriibacteriota</taxon>
    </lineage>
</organism>
<sequence>METNNQPTKRVYAIYHVGLKILLKKGDEFLFLTDAVGKHFDLPGGRIDDVEHTTPLTEVIAREVSEELGEEVKYKLGKPVFQFRRHFESKGLHIFLTVYEAEYLSGEIKLSAEHSNFQWINPRKADLKEEQFFHKEEYLAFKKYFENLV</sequence>
<name>A0A1F7VFE6_9BACT</name>
<evidence type="ECO:0000313" key="3">
    <source>
        <dbReference type="Proteomes" id="UP000176678"/>
    </source>
</evidence>
<feature type="domain" description="Nudix hydrolase" evidence="1">
    <location>
        <begin position="14"/>
        <end position="143"/>
    </location>
</feature>
<dbReference type="SUPFAM" id="SSF55811">
    <property type="entry name" value="Nudix"/>
    <property type="match status" value="1"/>
</dbReference>